<evidence type="ECO:0000313" key="1">
    <source>
        <dbReference type="EMBL" id="TCO78953.1"/>
    </source>
</evidence>
<dbReference type="AlphaFoldDB" id="A0A4R2KYB9"/>
<name>A0A4R2KYB9_9FIRM</name>
<accession>A0A4R2KYB9</accession>
<organism evidence="1 2">
    <name type="scientific">Marinisporobacter balticus</name>
    <dbReference type="NCBI Taxonomy" id="2018667"/>
    <lineage>
        <taxon>Bacteria</taxon>
        <taxon>Bacillati</taxon>
        <taxon>Bacillota</taxon>
        <taxon>Clostridia</taxon>
        <taxon>Peptostreptococcales</taxon>
        <taxon>Thermotaleaceae</taxon>
        <taxon>Marinisporobacter</taxon>
    </lineage>
</organism>
<feature type="non-terminal residue" evidence="1">
    <location>
        <position position="126"/>
    </location>
</feature>
<reference evidence="1 2" key="1">
    <citation type="submission" date="2019-03" db="EMBL/GenBank/DDBJ databases">
        <title>Genomic Encyclopedia of Type Strains, Phase IV (KMG-IV): sequencing the most valuable type-strain genomes for metagenomic binning, comparative biology and taxonomic classification.</title>
        <authorList>
            <person name="Goeker M."/>
        </authorList>
    </citation>
    <scope>NUCLEOTIDE SEQUENCE [LARGE SCALE GENOMIC DNA]</scope>
    <source>
        <strain evidence="1 2">DSM 102940</strain>
    </source>
</reference>
<proteinExistence type="predicted"/>
<gene>
    <name evidence="1" type="ORF">EV214_1031</name>
</gene>
<protein>
    <submittedName>
        <fullName evidence="1">Uncharacterized protein</fullName>
    </submittedName>
</protein>
<sequence length="126" mass="14831">MYIRLSKGNTAKFTKVYLVEGYRDKNGKSKQRIVQCYGNLEELESDDPDILAKLKAEAKKTPKNEVKITLNLLDSNSDKEKDKNYGYFFLEKIYKELGITDFIKRYDFETKHKYNLDKILKLLVYG</sequence>
<comment type="caution">
    <text evidence="1">The sequence shown here is derived from an EMBL/GenBank/DDBJ whole genome shotgun (WGS) entry which is preliminary data.</text>
</comment>
<evidence type="ECO:0000313" key="2">
    <source>
        <dbReference type="Proteomes" id="UP000294919"/>
    </source>
</evidence>
<dbReference type="Proteomes" id="UP000294919">
    <property type="component" value="Unassembled WGS sequence"/>
</dbReference>
<keyword evidence="2" id="KW-1185">Reference proteome</keyword>
<dbReference type="EMBL" id="SLWV01000003">
    <property type="protein sequence ID" value="TCO78953.1"/>
    <property type="molecule type" value="Genomic_DNA"/>
</dbReference>